<dbReference type="SMART" id="SM00181">
    <property type="entry name" value="EGF"/>
    <property type="match status" value="6"/>
</dbReference>
<dbReference type="InterPro" id="IPR009030">
    <property type="entry name" value="Growth_fac_rcpt_cys_sf"/>
</dbReference>
<keyword evidence="3" id="KW-0325">Glycoprotein</keyword>
<dbReference type="SUPFAM" id="SSF57184">
    <property type="entry name" value="Growth factor receptor domain"/>
    <property type="match status" value="4"/>
</dbReference>
<evidence type="ECO:0000259" key="5">
    <source>
        <dbReference type="PROSITE" id="PS50184"/>
    </source>
</evidence>
<feature type="domain" description="VWFC" evidence="5">
    <location>
        <begin position="103"/>
        <end position="163"/>
    </location>
</feature>
<dbReference type="SUPFAM" id="SSF57603">
    <property type="entry name" value="FnI-like domain"/>
    <property type="match status" value="5"/>
</dbReference>
<dbReference type="EMBL" id="JH002563">
    <property type="protein sequence ID" value="EGV93840.1"/>
    <property type="molecule type" value="Genomic_DNA"/>
</dbReference>
<feature type="domain" description="VWFC" evidence="5">
    <location>
        <begin position="287"/>
        <end position="333"/>
    </location>
</feature>
<dbReference type="GO" id="GO:0009653">
    <property type="term" value="P:anatomical structure morphogenesis"/>
    <property type="evidence" value="ECO:0007669"/>
    <property type="project" value="TreeGrafter"/>
</dbReference>
<dbReference type="PROSITE" id="PS01208">
    <property type="entry name" value="VWFC_1"/>
    <property type="match status" value="3"/>
</dbReference>
<dbReference type="Gene3D" id="6.20.200.20">
    <property type="match status" value="4"/>
</dbReference>
<dbReference type="InterPro" id="IPR000742">
    <property type="entry name" value="EGF"/>
</dbReference>
<dbReference type="PANTHER" id="PTHR45739:SF1">
    <property type="entry name" value="EXTRACELLULAR MATRIX ORGANIZING PROTEIN FRAS1"/>
    <property type="match status" value="1"/>
</dbReference>
<name>G3IGG0_CRIGR</name>
<sequence>MVICKPVVCKNPRCAFAKGEVLQIAPNQCCPQCALRTSGFCHHEGQIHEHGTEWTSTPCTVCSCTHGEVRCSHRPCSPLSCGPQELEFLAEGGCCPICVGAGKPCSYDGHIYQDGEEWRLSRCAKCVCRNGLIQCFTAQCQPLFCNQDEIVVRVPGKCCPQCSARSCSAAGQVYEHGEQWKEDACTLCMCDQGEVRCHKQACPPLKCEKGQSRARHHGQCCEECVSPDKSCSSSGILRYQDEMWKGSACEFCTCDQGQVTCQTGECAKVACALMPSNASEIKHIPEGEKWEEGPCKVCECQQAQVTCYEPSCPPCPVATLALVVKGQCCPDCTPACQPQCSTCTNGLECSSCLPPLLMQQGQCVSACGDDFYQDRHTCAVCHKSCASCWGPTEKHCLACRAPLQVLRDGSCESTCGNGFYNKQGTCIACHASCHTCVGPKPSQCMECKKPEAGLRVEQHSGTNVPYGECVPQCGSHFYLESTGRCEACDPSCLQCAGKSPLSCTVCKPAHVLLSGRCLSQCPESHFNLEGTCTECHPSCRQCHGPLESDCVSCHPHLTLTSGYCKTSCKEEQFLNFVGYCADCHPLCQHCVANLHDTGSICLKCQHARHLLLGDHCVADCPPGHYAERGTCKRCHSSCRSCQNGGPFSCSSCATGLLLTHIGTCSTTCFPGHYPDDNQVCQPCNMHCRSCDSQGSCTSCREPSKVLLFGECHYESCAPQYYLDISTKTCRECDWSCNACSGPLRTDCLQCMDGYVLQDGVCMEQCSVEHYRDSGFCKRCSSHCLQCQGPHECTRCEEPFLLFQAQCVQECGKGYFPDHAKHKCTDKMYTPSLHVNGSLILGIGSMKPLDFSLLNIQHQDGRVEDLLFHVVSTPTNGQLLLSRNGKEVQLEKAGHFSWKDVNGKKVRFVHSKEKLRKGYFSLKISDQQFFSEPQLINIEAFSTQAPYVLRNEVLHISKGEQAAITTQLLDIRDDDNPQDVVVTVLDPPLHGQLLQTLPAPAAPIYQFHLDDLSRGLLLYAHDGSDSTSDVVVLQANDGHSFQNILFRVKSVPKVGVIPGVTVSLCLPVKVYSWNSFGNAHKVRL</sequence>
<feature type="domain" description="VWFC" evidence="5">
    <location>
        <begin position="39"/>
        <end position="99"/>
    </location>
</feature>
<organism evidence="6 7">
    <name type="scientific">Cricetulus griseus</name>
    <name type="common">Chinese hamster</name>
    <name type="synonym">Cricetulus barabensis griseus</name>
    <dbReference type="NCBI Taxonomy" id="10029"/>
    <lineage>
        <taxon>Eukaryota</taxon>
        <taxon>Metazoa</taxon>
        <taxon>Chordata</taxon>
        <taxon>Craniata</taxon>
        <taxon>Vertebrata</taxon>
        <taxon>Euteleostomi</taxon>
        <taxon>Mammalia</taxon>
        <taxon>Eutheria</taxon>
        <taxon>Euarchontoglires</taxon>
        <taxon>Glires</taxon>
        <taxon>Rodentia</taxon>
        <taxon>Myomorpha</taxon>
        <taxon>Muroidea</taxon>
        <taxon>Cricetidae</taxon>
        <taxon>Cricetinae</taxon>
        <taxon>Cricetulus</taxon>
    </lineage>
</organism>
<dbReference type="Pfam" id="PF16184">
    <property type="entry name" value="Cadherin_3"/>
    <property type="match status" value="2"/>
</dbReference>
<dbReference type="InterPro" id="IPR006212">
    <property type="entry name" value="Furin_repeat"/>
</dbReference>
<dbReference type="SMART" id="SM00215">
    <property type="entry name" value="VWC_out"/>
    <property type="match status" value="3"/>
</dbReference>
<dbReference type="Gene3D" id="2.10.220.10">
    <property type="entry name" value="Hormone Receptor, Insulin-like Growth Factor Receptor 1, Chain A, domain 2"/>
    <property type="match status" value="7"/>
</dbReference>
<dbReference type="SMART" id="SM00214">
    <property type="entry name" value="VWC"/>
    <property type="match status" value="5"/>
</dbReference>
<keyword evidence="1" id="KW-0732">Signal</keyword>
<reference evidence="7" key="1">
    <citation type="journal article" date="2011" name="Nat. Biotechnol.">
        <title>The genomic sequence of the Chinese hamster ovary (CHO)-K1 cell line.</title>
        <authorList>
            <person name="Xu X."/>
            <person name="Nagarajan H."/>
            <person name="Lewis N.E."/>
            <person name="Pan S."/>
            <person name="Cai Z."/>
            <person name="Liu X."/>
            <person name="Chen W."/>
            <person name="Xie M."/>
            <person name="Wang W."/>
            <person name="Hammond S."/>
            <person name="Andersen M.R."/>
            <person name="Neff N."/>
            <person name="Passarelli B."/>
            <person name="Koh W."/>
            <person name="Fan H.C."/>
            <person name="Wang J."/>
            <person name="Gui Y."/>
            <person name="Lee K.H."/>
            <person name="Betenbaugh M.J."/>
            <person name="Quake S.R."/>
            <person name="Famili I."/>
            <person name="Palsson B.O."/>
            <person name="Wang J."/>
        </authorList>
    </citation>
    <scope>NUCLEOTIDE SEQUENCE [LARGE SCALE GENOMIC DNA]</scope>
    <source>
        <strain evidence="7">CHO K1 cell line</strain>
    </source>
</reference>
<dbReference type="PROSITE" id="PS51854">
    <property type="entry name" value="CSPG"/>
    <property type="match status" value="2"/>
</dbReference>
<dbReference type="InterPro" id="IPR051561">
    <property type="entry name" value="FRAS1_ECM"/>
</dbReference>
<proteinExistence type="predicted"/>
<evidence type="ECO:0000256" key="3">
    <source>
        <dbReference type="ARBA" id="ARBA00023180"/>
    </source>
</evidence>
<dbReference type="SMART" id="SM00261">
    <property type="entry name" value="FU"/>
    <property type="match status" value="10"/>
</dbReference>
<dbReference type="PANTHER" id="PTHR45739">
    <property type="entry name" value="MATRIX PROTEIN, PUTATIVE-RELATED"/>
    <property type="match status" value="1"/>
</dbReference>
<evidence type="ECO:0000256" key="4">
    <source>
        <dbReference type="PROSITE-ProRule" id="PRU01201"/>
    </source>
</evidence>
<gene>
    <name evidence="6" type="ORF">I79_022873</name>
</gene>
<dbReference type="InParanoid" id="G3IGG0"/>
<feature type="repeat" description="CSPG" evidence="4">
    <location>
        <begin position="944"/>
        <end position="1035"/>
    </location>
</feature>
<evidence type="ECO:0000313" key="6">
    <source>
        <dbReference type="EMBL" id="EGV93840.1"/>
    </source>
</evidence>
<evidence type="ECO:0000256" key="1">
    <source>
        <dbReference type="ARBA" id="ARBA00022729"/>
    </source>
</evidence>
<keyword evidence="2" id="KW-0677">Repeat</keyword>
<dbReference type="Pfam" id="PF00093">
    <property type="entry name" value="VWC"/>
    <property type="match status" value="3"/>
</dbReference>
<dbReference type="InterPro" id="IPR039005">
    <property type="entry name" value="CSPG_rpt"/>
</dbReference>
<dbReference type="STRING" id="10029.G3IGG0"/>
<feature type="domain" description="VWFC" evidence="5">
    <location>
        <begin position="165"/>
        <end position="225"/>
    </location>
</feature>
<evidence type="ECO:0000256" key="2">
    <source>
        <dbReference type="ARBA" id="ARBA00022737"/>
    </source>
</evidence>
<feature type="repeat" description="CSPG" evidence="4">
    <location>
        <begin position="829"/>
        <end position="924"/>
    </location>
</feature>
<dbReference type="FunFam" id="2.10.220.10:FF:000026">
    <property type="entry name" value="Fraser extracellular matrix complex subunit 1"/>
    <property type="match status" value="1"/>
</dbReference>
<dbReference type="Proteomes" id="UP000001075">
    <property type="component" value="Unassembled WGS sequence"/>
</dbReference>
<dbReference type="PROSITE" id="PS50184">
    <property type="entry name" value="VWFC_2"/>
    <property type="match status" value="4"/>
</dbReference>
<dbReference type="CDD" id="cd00064">
    <property type="entry name" value="FU"/>
    <property type="match status" value="6"/>
</dbReference>
<protein>
    <submittedName>
        <fullName evidence="6">Extracellular matrix protein FRAS1</fullName>
    </submittedName>
</protein>
<dbReference type="InterPro" id="IPR001007">
    <property type="entry name" value="VWF_dom"/>
</dbReference>
<accession>G3IGG0</accession>
<dbReference type="AlphaFoldDB" id="G3IGG0"/>
<evidence type="ECO:0000313" key="7">
    <source>
        <dbReference type="Proteomes" id="UP000001075"/>
    </source>
</evidence>